<gene>
    <name evidence="18" type="primary">sdhA</name>
    <name evidence="18" type="ORF">GCM10008942_00520</name>
</gene>
<dbReference type="PROSITE" id="PS00504">
    <property type="entry name" value="FRD_SDH_FAD_BINDING"/>
    <property type="match status" value="1"/>
</dbReference>
<dbReference type="InterPro" id="IPR014006">
    <property type="entry name" value="Succ_Dhase_FrdA_Gneg"/>
</dbReference>
<evidence type="ECO:0000256" key="4">
    <source>
        <dbReference type="ARBA" id="ARBA00008040"/>
    </source>
</evidence>
<comment type="catalytic activity">
    <reaction evidence="13 15">
        <text>a quinone + succinate = fumarate + a quinol</text>
        <dbReference type="Rhea" id="RHEA:40523"/>
        <dbReference type="ChEBI" id="CHEBI:24646"/>
        <dbReference type="ChEBI" id="CHEBI:29806"/>
        <dbReference type="ChEBI" id="CHEBI:30031"/>
        <dbReference type="ChEBI" id="CHEBI:132124"/>
        <dbReference type="EC" id="1.3.5.1"/>
    </reaction>
</comment>
<keyword evidence="12 15" id="KW-0472">Membrane</keyword>
<dbReference type="InterPro" id="IPR037099">
    <property type="entry name" value="Fum_R/Succ_DH_flav-like_C_sf"/>
</dbReference>
<dbReference type="PANTHER" id="PTHR11632">
    <property type="entry name" value="SUCCINATE DEHYDROGENASE 2 FLAVOPROTEIN SUBUNIT"/>
    <property type="match status" value="1"/>
</dbReference>
<dbReference type="PANTHER" id="PTHR11632:SF51">
    <property type="entry name" value="SUCCINATE DEHYDROGENASE [UBIQUINONE] FLAVOPROTEIN SUBUNIT, MITOCHONDRIAL"/>
    <property type="match status" value="1"/>
</dbReference>
<dbReference type="Pfam" id="PF00890">
    <property type="entry name" value="FAD_binding_2"/>
    <property type="match status" value="1"/>
</dbReference>
<evidence type="ECO:0000256" key="9">
    <source>
        <dbReference type="ARBA" id="ARBA00022827"/>
    </source>
</evidence>
<organism evidence="18 19">
    <name type="scientific">Rhizomicrobium electricum</name>
    <dbReference type="NCBI Taxonomy" id="480070"/>
    <lineage>
        <taxon>Bacteria</taxon>
        <taxon>Pseudomonadati</taxon>
        <taxon>Pseudomonadota</taxon>
        <taxon>Alphaproteobacteria</taxon>
        <taxon>Micropepsales</taxon>
        <taxon>Micropepsaceae</taxon>
        <taxon>Rhizomicrobium</taxon>
    </lineage>
</organism>
<keyword evidence="8 15" id="KW-0285">Flavoprotein</keyword>
<keyword evidence="10 15" id="KW-0249">Electron transport</keyword>
<dbReference type="SUPFAM" id="SSF46977">
    <property type="entry name" value="Succinate dehydrogenase/fumarate reductase flavoprotein C-terminal domain"/>
    <property type="match status" value="1"/>
</dbReference>
<comment type="pathway">
    <text evidence="3 15">Carbohydrate metabolism; tricarboxylic acid cycle; fumarate from succinate (bacterial route): step 1/1.</text>
</comment>
<keyword evidence="15" id="KW-1003">Cell membrane</keyword>
<comment type="similarity">
    <text evidence="4 15">Belongs to the FAD-dependent oxidoreductase 2 family. FRD/SDH subfamily.</text>
</comment>
<feature type="domain" description="FAD-dependent oxidoreductase 2 FAD-binding" evidence="16">
    <location>
        <begin position="12"/>
        <end position="406"/>
    </location>
</feature>
<keyword evidence="19" id="KW-1185">Reference proteome</keyword>
<evidence type="ECO:0000256" key="7">
    <source>
        <dbReference type="ARBA" id="ARBA00022448"/>
    </source>
</evidence>
<comment type="caution">
    <text evidence="18">The sequence shown here is derived from an EMBL/GenBank/DDBJ whole genome shotgun (WGS) entry which is preliminary data.</text>
</comment>
<dbReference type="NCBIfam" id="TIGR01816">
    <property type="entry name" value="sdhA_forward"/>
    <property type="match status" value="1"/>
</dbReference>
<evidence type="ECO:0000256" key="15">
    <source>
        <dbReference type="RuleBase" id="RU362051"/>
    </source>
</evidence>
<protein>
    <recommendedName>
        <fullName evidence="6 14">Succinate dehydrogenase flavoprotein subunit</fullName>
        <ecNumber evidence="5 15">1.3.5.1</ecNumber>
    </recommendedName>
</protein>
<dbReference type="SUPFAM" id="SSF51905">
    <property type="entry name" value="FAD/NAD(P)-binding domain"/>
    <property type="match status" value="1"/>
</dbReference>
<dbReference type="Gene3D" id="3.90.700.10">
    <property type="entry name" value="Succinate dehydrogenase/fumarate reductase flavoprotein, catalytic domain"/>
    <property type="match status" value="1"/>
</dbReference>
<dbReference type="Proteomes" id="UP001499951">
    <property type="component" value="Unassembled WGS sequence"/>
</dbReference>
<dbReference type="Gene3D" id="3.50.50.60">
    <property type="entry name" value="FAD/NAD(P)-binding domain"/>
    <property type="match status" value="1"/>
</dbReference>
<keyword evidence="7 15" id="KW-0813">Transport</keyword>
<keyword evidence="15" id="KW-0816">Tricarboxylic acid cycle</keyword>
<comment type="cofactor">
    <cofactor evidence="1 15">
        <name>FAD</name>
        <dbReference type="ChEBI" id="CHEBI:57692"/>
    </cofactor>
</comment>
<dbReference type="EMBL" id="BAAADD010000001">
    <property type="protein sequence ID" value="GAA0555951.1"/>
    <property type="molecule type" value="Genomic_DNA"/>
</dbReference>
<evidence type="ECO:0000256" key="13">
    <source>
        <dbReference type="ARBA" id="ARBA00049220"/>
    </source>
</evidence>
<comment type="subcellular location">
    <subcellularLocation>
        <location evidence="2 15">Cell inner membrane</location>
        <topology evidence="2 15">Peripheral membrane protein</topology>
        <orientation evidence="2 15">Cytoplasmic side</orientation>
    </subcellularLocation>
</comment>
<dbReference type="SUPFAM" id="SSF56425">
    <property type="entry name" value="Succinate dehydrogenase/fumarate reductase flavoprotein, catalytic domain"/>
    <property type="match status" value="1"/>
</dbReference>
<evidence type="ECO:0000256" key="3">
    <source>
        <dbReference type="ARBA" id="ARBA00004894"/>
    </source>
</evidence>
<dbReference type="InterPro" id="IPR011281">
    <property type="entry name" value="Succ_DH_flav_su_fwd"/>
</dbReference>
<evidence type="ECO:0000256" key="2">
    <source>
        <dbReference type="ARBA" id="ARBA00004515"/>
    </source>
</evidence>
<evidence type="ECO:0000259" key="17">
    <source>
        <dbReference type="Pfam" id="PF02910"/>
    </source>
</evidence>
<evidence type="ECO:0000313" key="19">
    <source>
        <dbReference type="Proteomes" id="UP001499951"/>
    </source>
</evidence>
<name>A0ABP3NXJ3_9PROT</name>
<dbReference type="InterPro" id="IPR030664">
    <property type="entry name" value="SdhA/FrdA/AprA"/>
</dbReference>
<evidence type="ECO:0000256" key="1">
    <source>
        <dbReference type="ARBA" id="ARBA00001974"/>
    </source>
</evidence>
<dbReference type="InterPro" id="IPR003952">
    <property type="entry name" value="FRD_SDH_FAD_BS"/>
</dbReference>
<dbReference type="EC" id="1.3.5.1" evidence="5 15"/>
<keyword evidence="15" id="KW-0997">Cell inner membrane</keyword>
<evidence type="ECO:0000313" key="18">
    <source>
        <dbReference type="EMBL" id="GAA0555951.1"/>
    </source>
</evidence>
<proteinExistence type="inferred from homology"/>
<dbReference type="PIRSF" id="PIRSF000171">
    <property type="entry name" value="SDHA_APRA_LASPO"/>
    <property type="match status" value="1"/>
</dbReference>
<dbReference type="InterPro" id="IPR027477">
    <property type="entry name" value="Succ_DH/fumarate_Rdtase_cat_sf"/>
</dbReference>
<reference evidence="19" key="1">
    <citation type="journal article" date="2019" name="Int. J. Syst. Evol. Microbiol.">
        <title>The Global Catalogue of Microorganisms (GCM) 10K type strain sequencing project: providing services to taxonomists for standard genome sequencing and annotation.</title>
        <authorList>
            <consortium name="The Broad Institute Genomics Platform"/>
            <consortium name="The Broad Institute Genome Sequencing Center for Infectious Disease"/>
            <person name="Wu L."/>
            <person name="Ma J."/>
        </authorList>
    </citation>
    <scope>NUCLEOTIDE SEQUENCE [LARGE SCALE GENOMIC DNA]</scope>
    <source>
        <strain evidence="19">JCM 15089</strain>
    </source>
</reference>
<dbReference type="Pfam" id="PF02910">
    <property type="entry name" value="Succ_DH_flav_C"/>
    <property type="match status" value="1"/>
</dbReference>
<evidence type="ECO:0000256" key="14">
    <source>
        <dbReference type="NCBIfam" id="TIGR01816"/>
    </source>
</evidence>
<evidence type="ECO:0000256" key="12">
    <source>
        <dbReference type="ARBA" id="ARBA00023136"/>
    </source>
</evidence>
<evidence type="ECO:0000256" key="11">
    <source>
        <dbReference type="ARBA" id="ARBA00023002"/>
    </source>
</evidence>
<evidence type="ECO:0000259" key="16">
    <source>
        <dbReference type="Pfam" id="PF00890"/>
    </source>
</evidence>
<dbReference type="InterPro" id="IPR003953">
    <property type="entry name" value="FAD-dep_OxRdtase_2_FAD-bd"/>
</dbReference>
<dbReference type="Gene3D" id="1.20.58.100">
    <property type="entry name" value="Fumarate reductase/succinate dehydrogenase flavoprotein-like, C-terminal domain"/>
    <property type="match status" value="1"/>
</dbReference>
<dbReference type="InterPro" id="IPR036188">
    <property type="entry name" value="FAD/NAD-bd_sf"/>
</dbReference>
<keyword evidence="11 15" id="KW-0560">Oxidoreductase</keyword>
<feature type="domain" description="Fumarate reductase/succinate dehydrogenase flavoprotein-like C-terminal" evidence="17">
    <location>
        <begin position="461"/>
        <end position="595"/>
    </location>
</feature>
<dbReference type="NCBIfam" id="TIGR01812">
    <property type="entry name" value="sdhA_frdA_Gneg"/>
    <property type="match status" value="1"/>
</dbReference>
<dbReference type="Gene3D" id="4.10.80.40">
    <property type="entry name" value="succinate dehydrogenase protein domain"/>
    <property type="match status" value="1"/>
</dbReference>
<dbReference type="RefSeq" id="WP_166930273.1">
    <property type="nucleotide sequence ID" value="NZ_BAAADD010000001.1"/>
</dbReference>
<sequence length="595" mass="65149">MTAYPITDHTFDVVVVGAGGAGLRATLECARLGLKTACVTKVFPTRSHTVAAQGGVAAALGNMGEDDWRWHMYDTVKGSDWLGDQDAIEYLCRNAPEAVYELEHFGVPFSRTEEGKIYQRAFGGMTSHFGKGIAQRTCAAADRTGHAMLHTLYGQCVKHEVNFFVEYFALDLITDDEGVRGLMAWKLDDGTIHRFRAHKVILATGGYGRIYFTCTGGHTQTGDGNAMVLRAGLPLQDMEFVQFHPTGVYGVGVLITEGVRGEGGYLTNSEGERFMERYAPNAKDLASRDVVSRAITVEIREGRGVGSLSDHANLHLSHLDPKIIHERLPGIAESARIFAGVDVTKDPIPVLPTVHYNMGGIPTNYMGEAVTLHEGNPDAVIPGLMAVGEAACVSVHGANRLGSNSLIDLVVFGKAAGAQAAKVIGENKKHADLPKGAGEQALARLDRLRNANGTTPTAEMRLAMQRAMQEDAAVFRTGEVLAQGQKRIAEIYGRRDELKVSDRTLIWNTDLVETLEYENLIAQAAVTINSALNRTESRGAHAREDYPERDDKNWMKHTLSWLNNETGDVRLDYRPVHSYTLSNDVEYIPPKKRVY</sequence>
<evidence type="ECO:0000256" key="6">
    <source>
        <dbReference type="ARBA" id="ARBA00019965"/>
    </source>
</evidence>
<accession>A0ABP3NXJ3</accession>
<evidence type="ECO:0000256" key="10">
    <source>
        <dbReference type="ARBA" id="ARBA00022982"/>
    </source>
</evidence>
<evidence type="ECO:0000256" key="5">
    <source>
        <dbReference type="ARBA" id="ARBA00012792"/>
    </source>
</evidence>
<keyword evidence="9 15" id="KW-0274">FAD</keyword>
<evidence type="ECO:0000256" key="8">
    <source>
        <dbReference type="ARBA" id="ARBA00022630"/>
    </source>
</evidence>
<dbReference type="InterPro" id="IPR015939">
    <property type="entry name" value="Fum_Rdtase/Succ_DH_flav-like_C"/>
</dbReference>